<keyword evidence="1" id="KW-0813">Transport</keyword>
<evidence type="ECO:0000313" key="5">
    <source>
        <dbReference type="EMBL" id="KJH46920.1"/>
    </source>
</evidence>
<accession>A0A0D8XQX2</accession>
<evidence type="ECO:0000313" key="6">
    <source>
        <dbReference type="Proteomes" id="UP000053766"/>
    </source>
</evidence>
<feature type="chain" id="PRO_5002336114" evidence="4">
    <location>
        <begin position="25"/>
        <end position="64"/>
    </location>
</feature>
<keyword evidence="3" id="KW-0812">Transmembrane</keyword>
<reference evidence="5 6" key="1">
    <citation type="submission" date="2013-11" db="EMBL/GenBank/DDBJ databases">
        <title>Draft genome of the bovine lungworm Dictyocaulus viviparus.</title>
        <authorList>
            <person name="Mitreva M."/>
        </authorList>
    </citation>
    <scope>NUCLEOTIDE SEQUENCE [LARGE SCALE GENOMIC DNA]</scope>
    <source>
        <strain evidence="5 6">HannoverDv2000</strain>
    </source>
</reference>
<evidence type="ECO:0000256" key="4">
    <source>
        <dbReference type="SAM" id="SignalP"/>
    </source>
</evidence>
<keyword evidence="3" id="KW-0472">Membrane</keyword>
<dbReference type="PANTHER" id="PTHR12226:SF2">
    <property type="entry name" value="MANNOSE-P-DOLICHOL UTILIZATION DEFECT 1 PROTEIN"/>
    <property type="match status" value="1"/>
</dbReference>
<feature type="signal peptide" evidence="4">
    <location>
        <begin position="1"/>
        <end position="24"/>
    </location>
</feature>
<evidence type="ECO:0000256" key="1">
    <source>
        <dbReference type="ARBA" id="ARBA00022448"/>
    </source>
</evidence>
<dbReference type="AlphaFoldDB" id="A0A0D8XQX2"/>
<dbReference type="Proteomes" id="UP000053766">
    <property type="component" value="Unassembled WGS sequence"/>
</dbReference>
<reference evidence="6" key="2">
    <citation type="journal article" date="2016" name="Sci. Rep.">
        <title>Dictyocaulus viviparus genome, variome and transcriptome elucidate lungworm biology and support future intervention.</title>
        <authorList>
            <person name="McNulty S.N."/>
            <person name="Strube C."/>
            <person name="Rosa B.A."/>
            <person name="Martin J.C."/>
            <person name="Tyagi R."/>
            <person name="Choi Y.J."/>
            <person name="Wang Q."/>
            <person name="Hallsworth Pepin K."/>
            <person name="Zhang X."/>
            <person name="Ozersky P."/>
            <person name="Wilson R.K."/>
            <person name="Sternberg P.W."/>
            <person name="Gasser R.B."/>
            <person name="Mitreva M."/>
        </authorList>
    </citation>
    <scope>NUCLEOTIDE SEQUENCE [LARGE SCALE GENOMIC DNA]</scope>
    <source>
        <strain evidence="6">HannoverDv2000</strain>
    </source>
</reference>
<dbReference type="OrthoDB" id="271506at2759"/>
<organism evidence="5 6">
    <name type="scientific">Dictyocaulus viviparus</name>
    <name type="common">Bovine lungworm</name>
    <dbReference type="NCBI Taxonomy" id="29172"/>
    <lineage>
        <taxon>Eukaryota</taxon>
        <taxon>Metazoa</taxon>
        <taxon>Ecdysozoa</taxon>
        <taxon>Nematoda</taxon>
        <taxon>Chromadorea</taxon>
        <taxon>Rhabditida</taxon>
        <taxon>Rhabditina</taxon>
        <taxon>Rhabditomorpha</taxon>
        <taxon>Strongyloidea</taxon>
        <taxon>Metastrongylidae</taxon>
        <taxon>Dictyocaulus</taxon>
    </lineage>
</organism>
<feature type="transmembrane region" description="Helical" evidence="3">
    <location>
        <begin position="34"/>
        <end position="56"/>
    </location>
</feature>
<keyword evidence="3" id="KW-1133">Transmembrane helix</keyword>
<dbReference type="GO" id="GO:0009312">
    <property type="term" value="P:oligosaccharide biosynthetic process"/>
    <property type="evidence" value="ECO:0007669"/>
    <property type="project" value="TreeGrafter"/>
</dbReference>
<name>A0A0D8XQX2_DICVI</name>
<sequence>MVLFYFLCVMVIMLLLCTIARVFTSIQETGDNLVIVGFALAACLNAILFIQFFIYWEKKKQKTQ</sequence>
<gene>
    <name evidence="5" type="ORF">DICVIV_07000</name>
</gene>
<proteinExistence type="predicted"/>
<dbReference type="InterPro" id="IPR016817">
    <property type="entry name" value="MannP-dilichol_defect-1"/>
</dbReference>
<keyword evidence="6" id="KW-1185">Reference proteome</keyword>
<keyword evidence="2" id="KW-0677">Repeat</keyword>
<evidence type="ECO:0000256" key="3">
    <source>
        <dbReference type="SAM" id="Phobius"/>
    </source>
</evidence>
<dbReference type="STRING" id="29172.A0A0D8XQX2"/>
<keyword evidence="4" id="KW-0732">Signal</keyword>
<evidence type="ECO:0000256" key="2">
    <source>
        <dbReference type="ARBA" id="ARBA00022737"/>
    </source>
</evidence>
<dbReference type="EMBL" id="KN716328">
    <property type="protein sequence ID" value="KJH46920.1"/>
    <property type="molecule type" value="Genomic_DNA"/>
</dbReference>
<protein>
    <submittedName>
        <fullName evidence="5">Uncharacterized protein</fullName>
    </submittedName>
</protein>
<dbReference type="PANTHER" id="PTHR12226">
    <property type="entry name" value="MANNOSE-P-DOLICHOL UTILIZATION DEFECT 1 LEC35 -RELATED"/>
    <property type="match status" value="1"/>
</dbReference>